<dbReference type="EC" id="3.2.2.27" evidence="4 9"/>
<comment type="subcellular location">
    <subcellularLocation>
        <location evidence="9">Cytoplasm</location>
    </subcellularLocation>
</comment>
<evidence type="ECO:0000256" key="7">
    <source>
        <dbReference type="ARBA" id="ARBA00022801"/>
    </source>
</evidence>
<feature type="domain" description="Uracil-DNA glycosylase-like" evidence="12">
    <location>
        <begin position="56"/>
        <end position="221"/>
    </location>
</feature>
<keyword evidence="9" id="KW-0963">Cytoplasm</keyword>
<evidence type="ECO:0000256" key="1">
    <source>
        <dbReference type="ARBA" id="ARBA00001400"/>
    </source>
</evidence>
<dbReference type="AlphaFoldDB" id="A0A943DA82"/>
<keyword evidence="6 9" id="KW-0227">DNA damage</keyword>
<protein>
    <recommendedName>
        <fullName evidence="5 9">Uracil-DNA glycosylase</fullName>
        <shortName evidence="9">UDG</shortName>
        <ecNumber evidence="4 9">3.2.2.27</ecNumber>
    </recommendedName>
</protein>
<dbReference type="PANTHER" id="PTHR11264:SF0">
    <property type="entry name" value="URACIL-DNA GLYCOSYLASE"/>
    <property type="match status" value="1"/>
</dbReference>
<evidence type="ECO:0000313" key="13">
    <source>
        <dbReference type="EMBL" id="MBS5331149.1"/>
    </source>
</evidence>
<evidence type="ECO:0000256" key="4">
    <source>
        <dbReference type="ARBA" id="ARBA00012030"/>
    </source>
</evidence>
<comment type="catalytic activity">
    <reaction evidence="1 9 11">
        <text>Hydrolyzes single-stranded DNA or mismatched double-stranded DNA and polynucleotides, releasing free uracil.</text>
        <dbReference type="EC" id="3.2.2.27"/>
    </reaction>
</comment>
<evidence type="ECO:0000256" key="9">
    <source>
        <dbReference type="HAMAP-Rule" id="MF_00148"/>
    </source>
</evidence>
<evidence type="ECO:0000256" key="8">
    <source>
        <dbReference type="ARBA" id="ARBA00023204"/>
    </source>
</evidence>
<dbReference type="GO" id="GO:0004844">
    <property type="term" value="F:uracil DNA N-glycosylase activity"/>
    <property type="evidence" value="ECO:0007669"/>
    <property type="project" value="UniProtKB-UniRule"/>
</dbReference>
<accession>A0A943DA82</accession>
<proteinExistence type="inferred from homology"/>
<evidence type="ECO:0000256" key="5">
    <source>
        <dbReference type="ARBA" id="ARBA00018429"/>
    </source>
</evidence>
<organism evidence="13 14">
    <name type="scientific">Subdoligranulum variabile</name>
    <dbReference type="NCBI Taxonomy" id="214851"/>
    <lineage>
        <taxon>Bacteria</taxon>
        <taxon>Bacillati</taxon>
        <taxon>Bacillota</taxon>
        <taxon>Clostridia</taxon>
        <taxon>Eubacteriales</taxon>
        <taxon>Oscillospiraceae</taxon>
        <taxon>Subdoligranulum</taxon>
    </lineage>
</organism>
<dbReference type="SUPFAM" id="SSF52141">
    <property type="entry name" value="Uracil-DNA glycosylase-like"/>
    <property type="match status" value="1"/>
</dbReference>
<sequence>MLLTAELDRLSATDWQPFFAQERAKPYFAELDAFVTAAAAEKTVYPAPENIFAAFRACPASSVRVVILGQDPYHEPGQAMGLSFSVPDGCKAPPSLRNIFKELESEFGSGCAAHTDLTPWAQQGVLLLNTVLTVEQGAANAHASHGWETFTRAALEYTAAAGTAPLAAVLWGKPAQKYAAIFEKAAARRPVLVLESAHPSPLSAYRGFFGSAPFGKVNAFLENNGVSKIDWYLPASATHS</sequence>
<dbReference type="NCBIfam" id="NF003588">
    <property type="entry name" value="PRK05254.1-1"/>
    <property type="match status" value="1"/>
</dbReference>
<comment type="caution">
    <text evidence="13">The sequence shown here is derived from an EMBL/GenBank/DDBJ whole genome shotgun (WGS) entry which is preliminary data.</text>
</comment>
<dbReference type="Pfam" id="PF03167">
    <property type="entry name" value="UDG"/>
    <property type="match status" value="1"/>
</dbReference>
<evidence type="ECO:0000256" key="3">
    <source>
        <dbReference type="ARBA" id="ARBA00008184"/>
    </source>
</evidence>
<feature type="active site" description="Proton acceptor" evidence="9 10">
    <location>
        <position position="71"/>
    </location>
</feature>
<name>A0A943DA82_9FIRM</name>
<evidence type="ECO:0000256" key="10">
    <source>
        <dbReference type="PROSITE-ProRule" id="PRU10072"/>
    </source>
</evidence>
<dbReference type="SMART" id="SM00987">
    <property type="entry name" value="UreE_C"/>
    <property type="match status" value="1"/>
</dbReference>
<dbReference type="GO" id="GO:0005737">
    <property type="term" value="C:cytoplasm"/>
    <property type="evidence" value="ECO:0007669"/>
    <property type="project" value="UniProtKB-SubCell"/>
</dbReference>
<dbReference type="PROSITE" id="PS00130">
    <property type="entry name" value="U_DNA_GLYCOSYLASE"/>
    <property type="match status" value="1"/>
</dbReference>
<dbReference type="EMBL" id="JAGZGG010000002">
    <property type="protein sequence ID" value="MBS5331149.1"/>
    <property type="molecule type" value="Genomic_DNA"/>
</dbReference>
<evidence type="ECO:0000259" key="12">
    <source>
        <dbReference type="SMART" id="SM00986"/>
    </source>
</evidence>
<keyword evidence="7 9" id="KW-0378">Hydrolase</keyword>
<dbReference type="NCBIfam" id="NF003589">
    <property type="entry name" value="PRK05254.1-2"/>
    <property type="match status" value="1"/>
</dbReference>
<dbReference type="CDD" id="cd10027">
    <property type="entry name" value="UDG-F1-like"/>
    <property type="match status" value="1"/>
</dbReference>
<dbReference type="NCBIfam" id="NF003592">
    <property type="entry name" value="PRK05254.1-5"/>
    <property type="match status" value="1"/>
</dbReference>
<dbReference type="GO" id="GO:0097510">
    <property type="term" value="P:base-excision repair, AP site formation via deaminated base removal"/>
    <property type="evidence" value="ECO:0007669"/>
    <property type="project" value="TreeGrafter"/>
</dbReference>
<dbReference type="NCBIfam" id="TIGR00628">
    <property type="entry name" value="ung"/>
    <property type="match status" value="1"/>
</dbReference>
<reference evidence="13" key="1">
    <citation type="submission" date="2021-02" db="EMBL/GenBank/DDBJ databases">
        <title>Infant gut strain persistence is associated with maternal origin, phylogeny, and functional potential including surface adhesion and iron acquisition.</title>
        <authorList>
            <person name="Lou Y.C."/>
        </authorList>
    </citation>
    <scope>NUCLEOTIDE SEQUENCE</scope>
    <source>
        <strain evidence="13">L3_101_000M1_dasL3_101_000M1_concoct_87</strain>
    </source>
</reference>
<evidence type="ECO:0000256" key="2">
    <source>
        <dbReference type="ARBA" id="ARBA00002631"/>
    </source>
</evidence>
<gene>
    <name evidence="9" type="primary">ung</name>
    <name evidence="13" type="ORF">KHY36_01295</name>
</gene>
<comment type="similarity">
    <text evidence="3 9 11">Belongs to the uracil-DNA glycosylase (UDG) superfamily. UNG family.</text>
</comment>
<comment type="function">
    <text evidence="2 9 11">Excises uracil residues from the DNA which can arise as a result of misincorporation of dUMP residues by DNA polymerase or due to deamination of cytosine.</text>
</comment>
<dbReference type="Proteomes" id="UP000759273">
    <property type="component" value="Unassembled WGS sequence"/>
</dbReference>
<dbReference type="SMART" id="SM00986">
    <property type="entry name" value="UDG"/>
    <property type="match status" value="1"/>
</dbReference>
<dbReference type="InterPro" id="IPR036895">
    <property type="entry name" value="Uracil-DNA_glycosylase-like_sf"/>
</dbReference>
<dbReference type="InterPro" id="IPR002043">
    <property type="entry name" value="UDG_fam1"/>
</dbReference>
<evidence type="ECO:0000256" key="11">
    <source>
        <dbReference type="RuleBase" id="RU003780"/>
    </source>
</evidence>
<dbReference type="PANTHER" id="PTHR11264">
    <property type="entry name" value="URACIL-DNA GLYCOSYLASE"/>
    <property type="match status" value="1"/>
</dbReference>
<evidence type="ECO:0000313" key="14">
    <source>
        <dbReference type="Proteomes" id="UP000759273"/>
    </source>
</evidence>
<dbReference type="Gene3D" id="3.40.470.10">
    <property type="entry name" value="Uracil-DNA glycosylase-like domain"/>
    <property type="match status" value="1"/>
</dbReference>
<dbReference type="HAMAP" id="MF_00148">
    <property type="entry name" value="UDG"/>
    <property type="match status" value="1"/>
</dbReference>
<keyword evidence="8 9" id="KW-0234">DNA repair</keyword>
<evidence type="ECO:0000256" key="6">
    <source>
        <dbReference type="ARBA" id="ARBA00022763"/>
    </source>
</evidence>
<dbReference type="InterPro" id="IPR018085">
    <property type="entry name" value="Ura-DNA_Glyclase_AS"/>
</dbReference>
<keyword evidence="13" id="KW-0326">Glycosidase</keyword>
<dbReference type="InterPro" id="IPR005122">
    <property type="entry name" value="Uracil-DNA_glycosylase-like"/>
</dbReference>